<feature type="compositionally biased region" description="Low complexity" evidence="1">
    <location>
        <begin position="196"/>
        <end position="206"/>
    </location>
</feature>
<reference evidence="2" key="1">
    <citation type="journal article" date="2021" name="Mol. Plant Pathol.">
        <title>A 20-kb lineage-specific genomic region tames virulence in pathogenic amphidiploid Verticillium longisporum.</title>
        <authorList>
            <person name="Harting R."/>
            <person name="Starke J."/>
            <person name="Kusch H."/>
            <person name="Poggeler S."/>
            <person name="Maurus I."/>
            <person name="Schluter R."/>
            <person name="Landesfeind M."/>
            <person name="Bulla I."/>
            <person name="Nowrousian M."/>
            <person name="de Jonge R."/>
            <person name="Stahlhut G."/>
            <person name="Hoff K.J."/>
            <person name="Asshauer K.P."/>
            <person name="Thurmer A."/>
            <person name="Stanke M."/>
            <person name="Daniel R."/>
            <person name="Morgenstern B."/>
            <person name="Thomma B.P.H.J."/>
            <person name="Kronstad J.W."/>
            <person name="Braus-Stromeyer S.A."/>
            <person name="Braus G.H."/>
        </authorList>
    </citation>
    <scope>NUCLEOTIDE SEQUENCE</scope>
    <source>
        <strain evidence="2">Vl32</strain>
    </source>
</reference>
<proteinExistence type="predicted"/>
<protein>
    <submittedName>
        <fullName evidence="2">Uncharacterized protein</fullName>
    </submittedName>
</protein>
<evidence type="ECO:0000313" key="3">
    <source>
        <dbReference type="Proteomes" id="UP000689129"/>
    </source>
</evidence>
<feature type="region of interest" description="Disordered" evidence="1">
    <location>
        <begin position="184"/>
        <end position="206"/>
    </location>
</feature>
<accession>A0A8I2ZS17</accession>
<evidence type="ECO:0000313" key="2">
    <source>
        <dbReference type="EMBL" id="KAG7136295.1"/>
    </source>
</evidence>
<sequence>MGLALHNSPVDLAFAAKHFPITCPRPSAIRKPRSAHPKAVARALLERGFAPEDLPVLSREAHVHVPRRNDHRARRHHGAAPDSDHDGIRLARSTVPLPSDGSRDRVPSLERQNAFWDPRTTKRSPVAVAAAAAARLVGDDDDADVAELYRLGLLYDDDHTRGAGFGLDAIVRDEPVYSITTRAASHRRTTKRNHRGAAATRSRASTTESLALQMDWDFTGLEDDDDVARYLLSESREMAAAAAAEGRHRRGYRTVWRSLPAVDEPPAGHTPDLIPDEAEEEEEESDERAERDEDNELDDETEWAVLPRERDADDVATTTVMEDAATGVWIVLGDGS</sequence>
<evidence type="ECO:0000256" key="1">
    <source>
        <dbReference type="SAM" id="MobiDB-lite"/>
    </source>
</evidence>
<organism evidence="2 3">
    <name type="scientific">Verticillium longisporum</name>
    <name type="common">Verticillium dahliae var. longisporum</name>
    <dbReference type="NCBI Taxonomy" id="100787"/>
    <lineage>
        <taxon>Eukaryota</taxon>
        <taxon>Fungi</taxon>
        <taxon>Dikarya</taxon>
        <taxon>Ascomycota</taxon>
        <taxon>Pezizomycotina</taxon>
        <taxon>Sordariomycetes</taxon>
        <taxon>Hypocreomycetidae</taxon>
        <taxon>Glomerellales</taxon>
        <taxon>Plectosphaerellaceae</taxon>
        <taxon>Verticillium</taxon>
    </lineage>
</organism>
<feature type="compositionally biased region" description="Acidic residues" evidence="1">
    <location>
        <begin position="274"/>
        <end position="302"/>
    </location>
</feature>
<name>A0A8I2ZS17_VERLO</name>
<dbReference type="AlphaFoldDB" id="A0A8I2ZS17"/>
<dbReference type="OrthoDB" id="5207704at2759"/>
<gene>
    <name evidence="2" type="ORF">HYQ45_006120</name>
</gene>
<feature type="region of interest" description="Disordered" evidence="1">
    <location>
        <begin position="66"/>
        <end position="106"/>
    </location>
</feature>
<feature type="compositionally biased region" description="Basic residues" evidence="1">
    <location>
        <begin position="66"/>
        <end position="78"/>
    </location>
</feature>
<dbReference type="Proteomes" id="UP000689129">
    <property type="component" value="Unassembled WGS sequence"/>
</dbReference>
<dbReference type="EMBL" id="JAEMWZ010000108">
    <property type="protein sequence ID" value="KAG7136295.1"/>
    <property type="molecule type" value="Genomic_DNA"/>
</dbReference>
<feature type="region of interest" description="Disordered" evidence="1">
    <location>
        <begin position="258"/>
        <end position="311"/>
    </location>
</feature>
<comment type="caution">
    <text evidence="2">The sequence shown here is derived from an EMBL/GenBank/DDBJ whole genome shotgun (WGS) entry which is preliminary data.</text>
</comment>
<feature type="compositionally biased region" description="Basic residues" evidence="1">
    <location>
        <begin position="184"/>
        <end position="195"/>
    </location>
</feature>